<proteinExistence type="predicted"/>
<gene>
    <name evidence="1" type="ORF">L484_018754</name>
</gene>
<protein>
    <submittedName>
        <fullName evidence="1">Uncharacterized protein</fullName>
    </submittedName>
</protein>
<keyword evidence="2" id="KW-1185">Reference proteome</keyword>
<accession>W9RRW6</accession>
<organism evidence="1 2">
    <name type="scientific">Morus notabilis</name>
    <dbReference type="NCBI Taxonomy" id="981085"/>
    <lineage>
        <taxon>Eukaryota</taxon>
        <taxon>Viridiplantae</taxon>
        <taxon>Streptophyta</taxon>
        <taxon>Embryophyta</taxon>
        <taxon>Tracheophyta</taxon>
        <taxon>Spermatophyta</taxon>
        <taxon>Magnoliopsida</taxon>
        <taxon>eudicotyledons</taxon>
        <taxon>Gunneridae</taxon>
        <taxon>Pentapetalae</taxon>
        <taxon>rosids</taxon>
        <taxon>fabids</taxon>
        <taxon>Rosales</taxon>
        <taxon>Moraceae</taxon>
        <taxon>Moreae</taxon>
        <taxon>Morus</taxon>
    </lineage>
</organism>
<evidence type="ECO:0000313" key="1">
    <source>
        <dbReference type="EMBL" id="EXB89651.1"/>
    </source>
</evidence>
<dbReference type="AlphaFoldDB" id="W9RRW6"/>
<evidence type="ECO:0000313" key="2">
    <source>
        <dbReference type="Proteomes" id="UP000030645"/>
    </source>
</evidence>
<dbReference type="EMBL" id="KE345012">
    <property type="protein sequence ID" value="EXB89651.1"/>
    <property type="molecule type" value="Genomic_DNA"/>
</dbReference>
<reference evidence="2" key="1">
    <citation type="submission" date="2013-01" db="EMBL/GenBank/DDBJ databases">
        <title>Draft Genome Sequence of a Mulberry Tree, Morus notabilis C.K. Schneid.</title>
        <authorList>
            <person name="He N."/>
            <person name="Zhao S."/>
        </authorList>
    </citation>
    <scope>NUCLEOTIDE SEQUENCE</scope>
</reference>
<dbReference type="Proteomes" id="UP000030645">
    <property type="component" value="Unassembled WGS sequence"/>
</dbReference>
<name>W9RRW6_9ROSA</name>
<sequence length="80" mass="9023">MTLAKEKNGKAVKVVNPKVKTPMFLGWYVEKCMDDEELVDIEMPKDIVGHAHSIYLSKEDILQFATMVEISASCFSVCIK</sequence>